<feature type="transmembrane region" description="Helical" evidence="8">
    <location>
        <begin position="79"/>
        <end position="99"/>
    </location>
</feature>
<dbReference type="Pfam" id="PF08395">
    <property type="entry name" value="7tm_7"/>
    <property type="match status" value="1"/>
</dbReference>
<evidence type="ECO:0000256" key="8">
    <source>
        <dbReference type="RuleBase" id="RU363108"/>
    </source>
</evidence>
<comment type="caution">
    <text evidence="8">Lacks conserved residue(s) required for the propagation of feature annotation.</text>
</comment>
<keyword evidence="5 8" id="KW-0472">Membrane</keyword>
<evidence type="ECO:0000256" key="2">
    <source>
        <dbReference type="ARBA" id="ARBA00022475"/>
    </source>
</evidence>
<evidence type="ECO:0000256" key="7">
    <source>
        <dbReference type="ARBA" id="ARBA00023224"/>
    </source>
</evidence>
<feature type="transmembrane region" description="Helical" evidence="8">
    <location>
        <begin position="249"/>
        <end position="274"/>
    </location>
</feature>
<evidence type="ECO:0000256" key="5">
    <source>
        <dbReference type="ARBA" id="ARBA00023136"/>
    </source>
</evidence>
<feature type="transmembrane region" description="Helical" evidence="8">
    <location>
        <begin position="281"/>
        <end position="298"/>
    </location>
</feature>
<feature type="transmembrane region" description="Helical" evidence="8">
    <location>
        <begin position="359"/>
        <end position="381"/>
    </location>
</feature>
<proteinExistence type="inferred from homology"/>
<accession>A0AA38I0E2</accession>
<dbReference type="GO" id="GO:0030424">
    <property type="term" value="C:axon"/>
    <property type="evidence" value="ECO:0007669"/>
    <property type="project" value="TreeGrafter"/>
</dbReference>
<keyword evidence="2 8" id="KW-1003">Cell membrane</keyword>
<dbReference type="Proteomes" id="UP001168821">
    <property type="component" value="Unassembled WGS sequence"/>
</dbReference>
<evidence type="ECO:0000313" key="10">
    <source>
        <dbReference type="Proteomes" id="UP001168821"/>
    </source>
</evidence>
<sequence length="384" mass="44442">MRATKTTTLKTFNDFSKIIFIQGEILGLITFSRTKSGLTPSKIKYLGNIFRGLAFTSFTCYFLFRLTSSPYIPLFSKCTPIICYGYSIFYINLVLILSASNSRKFIEFILNVAEFDANFSSEKILQYLTNRRKIQRYWLSKYVFLSVFFVLFNTADNVNFFTISSSCMGSFLSIVTFIICQVTTELVLHLHFRFVFLNSRLMTIVRYFSNHDLNSIMKEKDTKRMFFIFSEICTWHHHLSKLIRLFNEIFGVPLLFAFGYTFLVSAVSFFYIAGEFQKSEIDWVAPVFLLVVVLLYLLDTTRLCDACYRTVEEITMTGDLIHKIRTQDLDIIDGIEMFALQIANERAEFTAAGFFPINYTLLFSLIGGVTTYIIILLQLAATLR</sequence>
<dbReference type="GO" id="GO:0050909">
    <property type="term" value="P:sensory perception of taste"/>
    <property type="evidence" value="ECO:0007669"/>
    <property type="project" value="InterPro"/>
</dbReference>
<evidence type="ECO:0000256" key="4">
    <source>
        <dbReference type="ARBA" id="ARBA00022989"/>
    </source>
</evidence>
<comment type="caution">
    <text evidence="9">The sequence shown here is derived from an EMBL/GenBank/DDBJ whole genome shotgun (WGS) entry which is preliminary data.</text>
</comment>
<keyword evidence="10" id="KW-1185">Reference proteome</keyword>
<keyword evidence="3 8" id="KW-0812">Transmembrane</keyword>
<evidence type="ECO:0000256" key="6">
    <source>
        <dbReference type="ARBA" id="ARBA00023170"/>
    </source>
</evidence>
<comment type="similarity">
    <text evidence="8">Belongs to the insect chemoreceptor superfamily. Gustatory receptor (GR) family.</text>
</comment>
<keyword evidence="4 8" id="KW-1133">Transmembrane helix</keyword>
<dbReference type="GO" id="GO:0008049">
    <property type="term" value="P:male courtship behavior"/>
    <property type="evidence" value="ECO:0007669"/>
    <property type="project" value="TreeGrafter"/>
</dbReference>
<dbReference type="PANTHER" id="PTHR21143:SF133">
    <property type="entry name" value="GUSTATORY AND PHEROMONE RECEPTOR 32A-RELATED"/>
    <property type="match status" value="1"/>
</dbReference>
<dbReference type="PANTHER" id="PTHR21143">
    <property type="entry name" value="INVERTEBRATE GUSTATORY RECEPTOR"/>
    <property type="match status" value="1"/>
</dbReference>
<evidence type="ECO:0000256" key="1">
    <source>
        <dbReference type="ARBA" id="ARBA00004651"/>
    </source>
</evidence>
<feature type="transmembrane region" description="Helical" evidence="8">
    <location>
        <begin position="137"/>
        <end position="155"/>
    </location>
</feature>
<comment type="function">
    <text evidence="8">Gustatory receptor which mediates acceptance or avoidance behavior, depending on its substrates.</text>
</comment>
<comment type="subcellular location">
    <subcellularLocation>
        <location evidence="1 8">Cell membrane</location>
        <topology evidence="1 8">Multi-pass membrane protein</topology>
    </subcellularLocation>
</comment>
<dbReference type="GO" id="GO:0005886">
    <property type="term" value="C:plasma membrane"/>
    <property type="evidence" value="ECO:0007669"/>
    <property type="project" value="UniProtKB-SubCell"/>
</dbReference>
<dbReference type="EMBL" id="JALNTZ010000006">
    <property type="protein sequence ID" value="KAJ3647878.1"/>
    <property type="molecule type" value="Genomic_DNA"/>
</dbReference>
<keyword evidence="7 8" id="KW-0807">Transducer</keyword>
<dbReference type="GO" id="GO:0043025">
    <property type="term" value="C:neuronal cell body"/>
    <property type="evidence" value="ECO:0007669"/>
    <property type="project" value="TreeGrafter"/>
</dbReference>
<feature type="transmembrane region" description="Helical" evidence="8">
    <location>
        <begin position="45"/>
        <end position="64"/>
    </location>
</feature>
<gene>
    <name evidence="9" type="ORF">Zmor_019729</name>
</gene>
<organism evidence="9 10">
    <name type="scientific">Zophobas morio</name>
    <dbReference type="NCBI Taxonomy" id="2755281"/>
    <lineage>
        <taxon>Eukaryota</taxon>
        <taxon>Metazoa</taxon>
        <taxon>Ecdysozoa</taxon>
        <taxon>Arthropoda</taxon>
        <taxon>Hexapoda</taxon>
        <taxon>Insecta</taxon>
        <taxon>Pterygota</taxon>
        <taxon>Neoptera</taxon>
        <taxon>Endopterygota</taxon>
        <taxon>Coleoptera</taxon>
        <taxon>Polyphaga</taxon>
        <taxon>Cucujiformia</taxon>
        <taxon>Tenebrionidae</taxon>
        <taxon>Zophobas</taxon>
    </lineage>
</organism>
<dbReference type="InterPro" id="IPR013604">
    <property type="entry name" value="7TM_chemorcpt"/>
</dbReference>
<dbReference type="AlphaFoldDB" id="A0AA38I0E2"/>
<evidence type="ECO:0000313" key="9">
    <source>
        <dbReference type="EMBL" id="KAJ3647878.1"/>
    </source>
</evidence>
<protein>
    <recommendedName>
        <fullName evidence="8">Gustatory receptor</fullName>
    </recommendedName>
</protein>
<name>A0AA38I0E2_9CUCU</name>
<dbReference type="GO" id="GO:0007165">
    <property type="term" value="P:signal transduction"/>
    <property type="evidence" value="ECO:0007669"/>
    <property type="project" value="UniProtKB-KW"/>
</dbReference>
<evidence type="ECO:0000256" key="3">
    <source>
        <dbReference type="ARBA" id="ARBA00022692"/>
    </source>
</evidence>
<reference evidence="9" key="1">
    <citation type="journal article" date="2023" name="G3 (Bethesda)">
        <title>Whole genome assemblies of Zophobas morio and Tenebrio molitor.</title>
        <authorList>
            <person name="Kaur S."/>
            <person name="Stinson S.A."/>
            <person name="diCenzo G.C."/>
        </authorList>
    </citation>
    <scope>NUCLEOTIDE SEQUENCE</scope>
    <source>
        <strain evidence="9">QUZm001</strain>
    </source>
</reference>
<dbReference type="GO" id="GO:0030425">
    <property type="term" value="C:dendrite"/>
    <property type="evidence" value="ECO:0007669"/>
    <property type="project" value="TreeGrafter"/>
</dbReference>
<keyword evidence="6 8" id="KW-0675">Receptor</keyword>
<dbReference type="GO" id="GO:0007635">
    <property type="term" value="P:chemosensory behavior"/>
    <property type="evidence" value="ECO:0007669"/>
    <property type="project" value="TreeGrafter"/>
</dbReference>